<reference evidence="10 11" key="1">
    <citation type="submission" date="2017-06" db="EMBL/GenBank/DDBJ databases">
        <title>Genome sequencing of cyanobaciteial culture collection at National Institute for Environmental Studies (NIES).</title>
        <authorList>
            <person name="Hirose Y."/>
            <person name="Shimura Y."/>
            <person name="Fujisawa T."/>
            <person name="Nakamura Y."/>
            <person name="Kawachi M."/>
        </authorList>
    </citation>
    <scope>NUCLEOTIDE SEQUENCE [LARGE SCALE GENOMIC DNA]</scope>
    <source>
        <strain evidence="10 11">NIES-2135</strain>
    </source>
</reference>
<evidence type="ECO:0000256" key="2">
    <source>
        <dbReference type="ARBA" id="ARBA00009477"/>
    </source>
</evidence>
<dbReference type="PRINTS" id="PR01490">
    <property type="entry name" value="RTXTOXIND"/>
</dbReference>
<evidence type="ECO:0000256" key="3">
    <source>
        <dbReference type="ARBA" id="ARBA00022692"/>
    </source>
</evidence>
<evidence type="ECO:0000313" key="11">
    <source>
        <dbReference type="Proteomes" id="UP000217895"/>
    </source>
</evidence>
<dbReference type="Proteomes" id="UP000217895">
    <property type="component" value="Chromosome"/>
</dbReference>
<organism evidence="10 11">
    <name type="scientific">Leptolyngbya boryana NIES-2135</name>
    <dbReference type="NCBI Taxonomy" id="1973484"/>
    <lineage>
        <taxon>Bacteria</taxon>
        <taxon>Bacillati</taxon>
        <taxon>Cyanobacteriota</taxon>
        <taxon>Cyanophyceae</taxon>
        <taxon>Leptolyngbyales</taxon>
        <taxon>Leptolyngbyaceae</taxon>
        <taxon>Leptolyngbya group</taxon>
        <taxon>Leptolyngbya</taxon>
    </lineage>
</organism>
<gene>
    <name evidence="10" type="ORF">NIES2135_58530</name>
</gene>
<keyword evidence="4" id="KW-1133">Transmembrane helix</keyword>
<sequence>MSIRIDSLSLEDAPPPTLSSNLETDELSEFAYLYGGTLASTPVMPSAFPDPPASSADSSDPTPPERWSTALQNVLDRPPATFPSRLVAGGVIFCAACVGWATTSQMEEIGRAQGRLVPQGEAYKVHPVVSGKIAQVYVQEGQTVKAGQTIAELDHEIALNRVGALQQEERNYEKELLQIDALIDKTRLEAQTRSTIATAEIRAQEATIAQAQAKLQGQDTTILQTEERATTSQALLAQLQADADSQKERLERLKFLVDQGALAREHLYQAEQHFGDRQRSITQQTGDIQQALAESQKMRSDLQQVVAESRRLRAQLTQKYAEGQTAQIQAQQTIQNLFVQRTQLMAKKQQTEKLIQQANAEMKQLKLQAPVDGIVSALNVSKPGEVVQAGQTVSEIAPQTAPLVLVAALPTREAGFVKPGDKVQVKFDAYPYQDYGIVGGKVVKLSPDIKQDERLGAVYRVEIQLDRHMIQSTPLKAGQTASAEIIVRRRTIAEMLLDPIRQLQKGGISL</sequence>
<dbReference type="PANTHER" id="PTHR30386">
    <property type="entry name" value="MEMBRANE FUSION SUBUNIT OF EMRAB-TOLC MULTIDRUG EFFLUX PUMP"/>
    <property type="match status" value="1"/>
</dbReference>
<evidence type="ECO:0000256" key="7">
    <source>
        <dbReference type="SAM" id="MobiDB-lite"/>
    </source>
</evidence>
<feature type="region of interest" description="Disordered" evidence="7">
    <location>
        <begin position="1"/>
        <end position="21"/>
    </location>
</feature>
<keyword evidence="11" id="KW-1185">Reference proteome</keyword>
<name>A0A1Z4JQQ8_LEPBY</name>
<accession>A0A1Z4JQQ8</accession>
<dbReference type="Gene3D" id="2.40.30.170">
    <property type="match status" value="1"/>
</dbReference>
<feature type="domain" description="Multidrug resistance protein MdtA-like barrel-sandwich hybrid" evidence="8">
    <location>
        <begin position="124"/>
        <end position="395"/>
    </location>
</feature>
<dbReference type="PANTHER" id="PTHR30386:SF26">
    <property type="entry name" value="TRANSPORT PROTEIN COMB"/>
    <property type="match status" value="1"/>
</dbReference>
<feature type="region of interest" description="Disordered" evidence="7">
    <location>
        <begin position="44"/>
        <end position="67"/>
    </location>
</feature>
<dbReference type="InterPro" id="IPR058982">
    <property type="entry name" value="Beta-barrel_AprE"/>
</dbReference>
<protein>
    <submittedName>
        <fullName evidence="10">Multidrug resistance efflux pump</fullName>
    </submittedName>
</protein>
<dbReference type="Gene3D" id="2.40.50.100">
    <property type="match status" value="2"/>
</dbReference>
<dbReference type="AlphaFoldDB" id="A0A1Z4JQQ8"/>
<evidence type="ECO:0000256" key="6">
    <source>
        <dbReference type="SAM" id="Coils"/>
    </source>
</evidence>
<evidence type="ECO:0000313" key="10">
    <source>
        <dbReference type="EMBL" id="BAY58978.1"/>
    </source>
</evidence>
<comment type="similarity">
    <text evidence="2">Belongs to the membrane fusion protein (MFP) (TC 8.A.1) family.</text>
</comment>
<evidence type="ECO:0000259" key="8">
    <source>
        <dbReference type="Pfam" id="PF25917"/>
    </source>
</evidence>
<dbReference type="GO" id="GO:0016020">
    <property type="term" value="C:membrane"/>
    <property type="evidence" value="ECO:0007669"/>
    <property type="project" value="UniProtKB-SubCell"/>
</dbReference>
<keyword evidence="3" id="KW-0812">Transmembrane</keyword>
<dbReference type="InterPro" id="IPR058625">
    <property type="entry name" value="MdtA-like_BSH"/>
</dbReference>
<keyword evidence="5" id="KW-0472">Membrane</keyword>
<proteinExistence type="inferred from homology"/>
<evidence type="ECO:0000256" key="1">
    <source>
        <dbReference type="ARBA" id="ARBA00004167"/>
    </source>
</evidence>
<keyword evidence="6" id="KW-0175">Coiled coil</keyword>
<evidence type="ECO:0000259" key="9">
    <source>
        <dbReference type="Pfam" id="PF26002"/>
    </source>
</evidence>
<feature type="coiled-coil region" evidence="6">
    <location>
        <begin position="341"/>
        <end position="368"/>
    </location>
</feature>
<evidence type="ECO:0000256" key="4">
    <source>
        <dbReference type="ARBA" id="ARBA00022989"/>
    </source>
</evidence>
<dbReference type="EMBL" id="AP018203">
    <property type="protein sequence ID" value="BAY58978.1"/>
    <property type="molecule type" value="Genomic_DNA"/>
</dbReference>
<feature type="coiled-coil region" evidence="6">
    <location>
        <begin position="155"/>
        <end position="185"/>
    </location>
</feature>
<feature type="domain" description="AprE-like beta-barrel" evidence="9">
    <location>
        <begin position="403"/>
        <end position="486"/>
    </location>
</feature>
<dbReference type="Pfam" id="PF26002">
    <property type="entry name" value="Beta-barrel_AprE"/>
    <property type="match status" value="1"/>
</dbReference>
<dbReference type="InterPro" id="IPR050739">
    <property type="entry name" value="MFP"/>
</dbReference>
<comment type="subcellular location">
    <subcellularLocation>
        <location evidence="1">Membrane</location>
        <topology evidence="1">Single-pass membrane protein</topology>
    </subcellularLocation>
</comment>
<dbReference type="SUPFAM" id="SSF111369">
    <property type="entry name" value="HlyD-like secretion proteins"/>
    <property type="match status" value="1"/>
</dbReference>
<evidence type="ECO:0000256" key="5">
    <source>
        <dbReference type="ARBA" id="ARBA00023136"/>
    </source>
</evidence>
<dbReference type="Pfam" id="PF25917">
    <property type="entry name" value="BSH_RND"/>
    <property type="match status" value="1"/>
</dbReference>